<evidence type="ECO:0000313" key="2">
    <source>
        <dbReference type="Proteomes" id="UP000824890"/>
    </source>
</evidence>
<proteinExistence type="predicted"/>
<protein>
    <submittedName>
        <fullName evidence="1">Uncharacterized protein</fullName>
    </submittedName>
</protein>
<accession>A0ABQ7YHT9</accession>
<evidence type="ECO:0000313" key="1">
    <source>
        <dbReference type="EMBL" id="KAH0867774.1"/>
    </source>
</evidence>
<gene>
    <name evidence="1" type="ORF">HID58_074796</name>
</gene>
<keyword evidence="2" id="KW-1185">Reference proteome</keyword>
<organism evidence="1 2">
    <name type="scientific">Brassica napus</name>
    <name type="common">Rape</name>
    <dbReference type="NCBI Taxonomy" id="3708"/>
    <lineage>
        <taxon>Eukaryota</taxon>
        <taxon>Viridiplantae</taxon>
        <taxon>Streptophyta</taxon>
        <taxon>Embryophyta</taxon>
        <taxon>Tracheophyta</taxon>
        <taxon>Spermatophyta</taxon>
        <taxon>Magnoliopsida</taxon>
        <taxon>eudicotyledons</taxon>
        <taxon>Gunneridae</taxon>
        <taxon>Pentapetalae</taxon>
        <taxon>rosids</taxon>
        <taxon>malvids</taxon>
        <taxon>Brassicales</taxon>
        <taxon>Brassicaceae</taxon>
        <taxon>Brassiceae</taxon>
        <taxon>Brassica</taxon>
    </lineage>
</organism>
<sequence length="47" mass="5758">MVRTHHLYKQRWGVSHGDEIVRADIPFRFFKQRWVVNSMEWAVNSIE</sequence>
<name>A0ABQ7YHT9_BRANA</name>
<dbReference type="Proteomes" id="UP000824890">
    <property type="component" value="Unassembled WGS sequence"/>
</dbReference>
<comment type="caution">
    <text evidence="1">The sequence shown here is derived from an EMBL/GenBank/DDBJ whole genome shotgun (WGS) entry which is preliminary data.</text>
</comment>
<dbReference type="EMBL" id="JAGKQM010000017">
    <property type="protein sequence ID" value="KAH0867774.1"/>
    <property type="molecule type" value="Genomic_DNA"/>
</dbReference>
<reference evidence="1 2" key="1">
    <citation type="submission" date="2021-05" db="EMBL/GenBank/DDBJ databases">
        <title>Genome Assembly of Synthetic Allotetraploid Brassica napus Reveals Homoeologous Exchanges between Subgenomes.</title>
        <authorList>
            <person name="Davis J.T."/>
        </authorList>
    </citation>
    <scope>NUCLEOTIDE SEQUENCE [LARGE SCALE GENOMIC DNA]</scope>
    <source>
        <strain evidence="2">cv. Da-Ae</strain>
        <tissue evidence="1">Seedling</tissue>
    </source>
</reference>